<proteinExistence type="predicted"/>
<evidence type="ECO:0000313" key="1">
    <source>
        <dbReference type="EMBL" id="KAF2499383.1"/>
    </source>
</evidence>
<gene>
    <name evidence="1" type="ORF">BU16DRAFT_614820</name>
</gene>
<organism evidence="1 2">
    <name type="scientific">Lophium mytilinum</name>
    <dbReference type="NCBI Taxonomy" id="390894"/>
    <lineage>
        <taxon>Eukaryota</taxon>
        <taxon>Fungi</taxon>
        <taxon>Dikarya</taxon>
        <taxon>Ascomycota</taxon>
        <taxon>Pezizomycotina</taxon>
        <taxon>Dothideomycetes</taxon>
        <taxon>Pleosporomycetidae</taxon>
        <taxon>Mytilinidiales</taxon>
        <taxon>Mytilinidiaceae</taxon>
        <taxon>Lophium</taxon>
    </lineage>
</organism>
<evidence type="ECO:0008006" key="3">
    <source>
        <dbReference type="Google" id="ProtNLM"/>
    </source>
</evidence>
<protein>
    <recommendedName>
        <fullName evidence="3">Actin-like ATPase domain-containing protein</fullName>
    </recommendedName>
</protein>
<reference evidence="1" key="1">
    <citation type="journal article" date="2020" name="Stud. Mycol.">
        <title>101 Dothideomycetes genomes: a test case for predicting lifestyles and emergence of pathogens.</title>
        <authorList>
            <person name="Haridas S."/>
            <person name="Albert R."/>
            <person name="Binder M."/>
            <person name="Bloem J."/>
            <person name="Labutti K."/>
            <person name="Salamov A."/>
            <person name="Andreopoulos B."/>
            <person name="Baker S."/>
            <person name="Barry K."/>
            <person name="Bills G."/>
            <person name="Bluhm B."/>
            <person name="Cannon C."/>
            <person name="Castanera R."/>
            <person name="Culley D."/>
            <person name="Daum C."/>
            <person name="Ezra D."/>
            <person name="Gonzalez J."/>
            <person name="Henrissat B."/>
            <person name="Kuo A."/>
            <person name="Liang C."/>
            <person name="Lipzen A."/>
            <person name="Lutzoni F."/>
            <person name="Magnuson J."/>
            <person name="Mondo S."/>
            <person name="Nolan M."/>
            <person name="Ohm R."/>
            <person name="Pangilinan J."/>
            <person name="Park H.-J."/>
            <person name="Ramirez L."/>
            <person name="Alfaro M."/>
            <person name="Sun H."/>
            <person name="Tritt A."/>
            <person name="Yoshinaga Y."/>
            <person name="Zwiers L.-H."/>
            <person name="Turgeon B."/>
            <person name="Goodwin S."/>
            <person name="Spatafora J."/>
            <person name="Crous P."/>
            <person name="Grigoriev I."/>
        </authorList>
    </citation>
    <scope>NUCLEOTIDE SEQUENCE</scope>
    <source>
        <strain evidence="1">CBS 269.34</strain>
    </source>
</reference>
<dbReference type="OrthoDB" id="3643156at2759"/>
<dbReference type="AlphaFoldDB" id="A0A6A6R6N5"/>
<dbReference type="EMBL" id="MU004184">
    <property type="protein sequence ID" value="KAF2499383.1"/>
    <property type="molecule type" value="Genomic_DNA"/>
</dbReference>
<accession>A0A6A6R6N5</accession>
<keyword evidence="2" id="KW-1185">Reference proteome</keyword>
<evidence type="ECO:0000313" key="2">
    <source>
        <dbReference type="Proteomes" id="UP000799750"/>
    </source>
</evidence>
<dbReference type="Proteomes" id="UP000799750">
    <property type="component" value="Unassembled WGS sequence"/>
</dbReference>
<sequence>MSSLWLTTSTPFSVKAIAVFALLVVSSIGSRIASEIPLTYEPSEADCDVLPYSVGFDISLSYGTAVIRWANGSYEPVAKIDGTPDYVRNMDYMSLMSSRHLHTPYCDQIMGPLLDWRRMALRRFRKKLGLPASPEVGYIGRMIRQLRYATEQKLGHEIKHVVTTRPELRALYHEDMEDALEYVGLEYVEVCQGCPVQFELWSAYAGIGLGLCQNFTDVDECHKEMHPMPWLTVLSLFYSRKGLQVHAGRLSNSYDWSKCADLRWDTYTVDFDVGSDSIPATEPTAEVYWNKIRTQIRFVIQRQLPDPIDKVILQGESALNERFVREVYDLLRRDGSDDAVFYSDYPIFVAANGAAEHAYRSLSLCGPQKLSMSQRTYCKNR</sequence>
<name>A0A6A6R6N5_9PEZI</name>